<dbReference type="InterPro" id="IPR057544">
    <property type="entry name" value="Beta-prop_SPT8"/>
</dbReference>
<evidence type="ECO:0000313" key="7">
    <source>
        <dbReference type="Proteomes" id="UP000789570"/>
    </source>
</evidence>
<keyword evidence="2" id="KW-0677">Repeat</keyword>
<comment type="caution">
    <text evidence="6">The sequence shown here is derived from an EMBL/GenBank/DDBJ whole genome shotgun (WGS) entry which is preliminary data.</text>
</comment>
<dbReference type="PROSITE" id="PS50082">
    <property type="entry name" value="WD_REPEATS_2"/>
    <property type="match status" value="1"/>
</dbReference>
<evidence type="ECO:0000256" key="4">
    <source>
        <dbReference type="SAM" id="MobiDB-lite"/>
    </source>
</evidence>
<dbReference type="InterPro" id="IPR015943">
    <property type="entry name" value="WD40/YVTN_repeat-like_dom_sf"/>
</dbReference>
<evidence type="ECO:0000313" key="6">
    <source>
        <dbReference type="EMBL" id="CAG8487545.1"/>
    </source>
</evidence>
<dbReference type="Proteomes" id="UP000789570">
    <property type="component" value="Unassembled WGS sequence"/>
</dbReference>
<sequence length="480" mass="52907">MENDSEDDIDSRDSQQSSDAEAPDRSPYSDENLDLEDVAPFNFPNSNSAQTPATHTNRTLQQFADDCKTYDIVPYVAAIQACQIYALDATKNMRWIFTGGDDGFVRKYDFFASMGGKTLLTQNQKHAQVESVQKAGVIVSYWENEEQPLPSSIPKPEKTNGPSEEGATPIIIPEPPVQELKMSPVYSLAVQSEAVWLVTGMESGAINLFTVRHEEGKCHHVLRQHKAPVSVLKITQDETGCVSGSWDKTVLHWDLNTGQVVREFSGHGSQISSISFRPVTTTSSCTSGQSSPGSFDPLFDAPEDMLTQSNDVLLTTSIDGNCFVWDKRAKNSIPRKMTPPERTPPWCLSACWSANGSKIYCGRRNGTVDEWDFLSGKCIQTLKMPSGSGPVSYVASMPNGRHIVCASTDNIRLWNVAPDESESYKLAVPFLIVPGHHGGTISQILIDRNCRYMITTSGNRGWEGSSTETALFYEILPITE</sequence>
<feature type="domain" description="Transcription factor spt8 beta-propeller" evidence="5">
    <location>
        <begin position="70"/>
        <end position="290"/>
    </location>
</feature>
<dbReference type="EMBL" id="CAJVPQ010000506">
    <property type="protein sequence ID" value="CAG8487545.1"/>
    <property type="molecule type" value="Genomic_DNA"/>
</dbReference>
<evidence type="ECO:0000256" key="1">
    <source>
        <dbReference type="ARBA" id="ARBA00022574"/>
    </source>
</evidence>
<organism evidence="6 7">
    <name type="scientific">Funneliformis caledonium</name>
    <dbReference type="NCBI Taxonomy" id="1117310"/>
    <lineage>
        <taxon>Eukaryota</taxon>
        <taxon>Fungi</taxon>
        <taxon>Fungi incertae sedis</taxon>
        <taxon>Mucoromycota</taxon>
        <taxon>Glomeromycotina</taxon>
        <taxon>Glomeromycetes</taxon>
        <taxon>Glomerales</taxon>
        <taxon>Glomeraceae</taxon>
        <taxon>Funneliformis</taxon>
    </lineage>
</organism>
<dbReference type="InterPro" id="IPR001680">
    <property type="entry name" value="WD40_rpt"/>
</dbReference>
<keyword evidence="1 3" id="KW-0853">WD repeat</keyword>
<feature type="region of interest" description="Disordered" evidence="4">
    <location>
        <begin position="147"/>
        <end position="170"/>
    </location>
</feature>
<dbReference type="PANTHER" id="PTHR19848:SF8">
    <property type="entry name" value="F-BOX AND WD REPEAT DOMAIN CONTAINING 7"/>
    <property type="match status" value="1"/>
</dbReference>
<evidence type="ECO:0000256" key="2">
    <source>
        <dbReference type="ARBA" id="ARBA00022737"/>
    </source>
</evidence>
<feature type="region of interest" description="Disordered" evidence="4">
    <location>
        <begin position="1"/>
        <end position="54"/>
    </location>
</feature>
<evidence type="ECO:0000256" key="3">
    <source>
        <dbReference type="PROSITE-ProRule" id="PRU00221"/>
    </source>
</evidence>
<feature type="repeat" description="WD" evidence="3">
    <location>
        <begin position="222"/>
        <end position="263"/>
    </location>
</feature>
<dbReference type="SUPFAM" id="SSF50978">
    <property type="entry name" value="WD40 repeat-like"/>
    <property type="match status" value="1"/>
</dbReference>
<dbReference type="AlphaFoldDB" id="A0A9N8WHM0"/>
<keyword evidence="7" id="KW-1185">Reference proteome</keyword>
<evidence type="ECO:0000259" key="5">
    <source>
        <dbReference type="Pfam" id="PF23798"/>
    </source>
</evidence>
<gene>
    <name evidence="6" type="ORF">FCALED_LOCUS3033</name>
</gene>
<feature type="domain" description="Transcription factor spt8 beta-propeller" evidence="5">
    <location>
        <begin position="308"/>
        <end position="475"/>
    </location>
</feature>
<feature type="compositionally biased region" description="Polar residues" evidence="4">
    <location>
        <begin position="43"/>
        <end position="54"/>
    </location>
</feature>
<name>A0A9N8WHM0_9GLOM</name>
<dbReference type="Pfam" id="PF23798">
    <property type="entry name" value="Beta-prop_SPT8"/>
    <property type="match status" value="2"/>
</dbReference>
<accession>A0A9N8WHM0</accession>
<dbReference type="SMART" id="SM00320">
    <property type="entry name" value="WD40"/>
    <property type="match status" value="6"/>
</dbReference>
<proteinExistence type="predicted"/>
<dbReference type="InterPro" id="IPR036322">
    <property type="entry name" value="WD40_repeat_dom_sf"/>
</dbReference>
<feature type="compositionally biased region" description="Acidic residues" evidence="4">
    <location>
        <begin position="1"/>
        <end position="10"/>
    </location>
</feature>
<dbReference type="OrthoDB" id="10260946at2759"/>
<protein>
    <submittedName>
        <fullName evidence="6">5641_t:CDS:1</fullName>
    </submittedName>
</protein>
<dbReference type="PANTHER" id="PTHR19848">
    <property type="entry name" value="WD40 REPEAT PROTEIN"/>
    <property type="match status" value="1"/>
</dbReference>
<dbReference type="PROSITE" id="PS50294">
    <property type="entry name" value="WD_REPEATS_REGION"/>
    <property type="match status" value="1"/>
</dbReference>
<dbReference type="Gene3D" id="2.130.10.10">
    <property type="entry name" value="YVTN repeat-like/Quinoprotein amine dehydrogenase"/>
    <property type="match status" value="2"/>
</dbReference>
<reference evidence="6" key="1">
    <citation type="submission" date="2021-06" db="EMBL/GenBank/DDBJ databases">
        <authorList>
            <person name="Kallberg Y."/>
            <person name="Tangrot J."/>
            <person name="Rosling A."/>
        </authorList>
    </citation>
    <scope>NUCLEOTIDE SEQUENCE</scope>
    <source>
        <strain evidence="6">UK204</strain>
    </source>
</reference>